<protein>
    <recommendedName>
        <fullName evidence="3">Type 4 fimbrial biogenesis protein PilX N-terminal domain-containing protein</fullName>
    </recommendedName>
</protein>
<gene>
    <name evidence="1" type="ORF">SCARR_01215</name>
</gene>
<dbReference type="Proteomes" id="UP000346198">
    <property type="component" value="Unassembled WGS sequence"/>
</dbReference>
<sequence>MKTKAAHAHKEAFSLVVILLFLATMSTMLAMLAVSSSQRAFTARRLTSNIKAKAIAEAGCEYAYSMLAADWDGRYQMLTDDGSALASVQSAKSINAVEETASYQLKVKAVNSTAMLVSSTGTCGSVSAVSVVSVQNIGGSSEDGSVLDDEAFSYAILCGGDFDFSGCGTISSPGDQSLFHANGDMFLRGNTDALIDLSSSQSIVINNNVTVGGDVAAPDFGKTKWNKVSVSGVKTQGEVATVPIPDIDLTPYYNWALDHGEVHSGFTTTTDITPDGGILWVEGDVHISAHAVVSGSIIATGDINMSGQIDINPTTCEFGLVSRDGEIQVTSSGTINGLIYAKTGGLQHTANGEIVGQIIVNGDIKKAGNSDIMTGYAQSIPAPPGGITSTDNIVITAWQK</sequence>
<evidence type="ECO:0000313" key="2">
    <source>
        <dbReference type="Proteomes" id="UP000346198"/>
    </source>
</evidence>
<organism evidence="1 2">
    <name type="scientific">Pontiella sulfatireligans</name>
    <dbReference type="NCBI Taxonomy" id="2750658"/>
    <lineage>
        <taxon>Bacteria</taxon>
        <taxon>Pseudomonadati</taxon>
        <taxon>Kiritimatiellota</taxon>
        <taxon>Kiritimatiellia</taxon>
        <taxon>Kiritimatiellales</taxon>
        <taxon>Pontiellaceae</taxon>
        <taxon>Pontiella</taxon>
    </lineage>
</organism>
<name>A0A6C2UGA6_9BACT</name>
<proteinExistence type="predicted"/>
<evidence type="ECO:0000313" key="1">
    <source>
        <dbReference type="EMBL" id="VGO19158.1"/>
    </source>
</evidence>
<evidence type="ECO:0008006" key="3">
    <source>
        <dbReference type="Google" id="ProtNLM"/>
    </source>
</evidence>
<keyword evidence="2" id="KW-1185">Reference proteome</keyword>
<dbReference type="EMBL" id="CAAHFH010000001">
    <property type="protein sequence ID" value="VGO19158.1"/>
    <property type="molecule type" value="Genomic_DNA"/>
</dbReference>
<accession>A0A6C2UGA6</accession>
<dbReference type="AlphaFoldDB" id="A0A6C2UGA6"/>
<dbReference type="RefSeq" id="WP_136060580.1">
    <property type="nucleotide sequence ID" value="NZ_CAAHFH010000001.1"/>
</dbReference>
<reference evidence="1 2" key="1">
    <citation type="submission" date="2019-04" db="EMBL/GenBank/DDBJ databases">
        <authorList>
            <person name="Van Vliet M D."/>
        </authorList>
    </citation>
    <scope>NUCLEOTIDE SEQUENCE [LARGE SCALE GENOMIC DNA]</scope>
    <source>
        <strain evidence="1 2">F21</strain>
    </source>
</reference>